<dbReference type="RefSeq" id="WP_126044184.1">
    <property type="nucleotide sequence ID" value="NZ_RXFM01000003.1"/>
</dbReference>
<organism evidence="1 2">
    <name type="scientific">Candidatus Aquarickettsia rohweri</name>
    <dbReference type="NCBI Taxonomy" id="2602574"/>
    <lineage>
        <taxon>Bacteria</taxon>
        <taxon>Pseudomonadati</taxon>
        <taxon>Pseudomonadota</taxon>
        <taxon>Alphaproteobacteria</taxon>
        <taxon>Rickettsiales</taxon>
        <taxon>Candidatus Midichloriaceae</taxon>
        <taxon>Candidatus Aquarickettsia</taxon>
    </lineage>
</organism>
<dbReference type="SUPFAM" id="SSF52833">
    <property type="entry name" value="Thioredoxin-like"/>
    <property type="match status" value="1"/>
</dbReference>
<comment type="caution">
    <text evidence="1">The sequence shown here is derived from an EMBL/GenBank/DDBJ whole genome shotgun (WGS) entry which is preliminary data.</text>
</comment>
<sequence>MNIKFKLFLPFLTLLLIVTLFSFKLIFNKSTDSVIELKNEELLFHKTVSIFTENEVKFKQNNKYIILNFFSTNCEQCINKLSELEHLNKKGIKIYGIMVGENKNNLTTLLNKFGNCFEDILMINYKTYKNIGYNKLPVTIILKDNKIVYKFEDNHKYQLIEKIILNEDRN</sequence>
<evidence type="ECO:0000313" key="2">
    <source>
        <dbReference type="Proteomes" id="UP000279470"/>
    </source>
</evidence>
<accession>A0A3R9YD86</accession>
<protein>
    <submittedName>
        <fullName evidence="1">Redoxin domain-containing protein</fullName>
    </submittedName>
</protein>
<gene>
    <name evidence="1" type="ORF">EIC27_00365</name>
</gene>
<dbReference type="OrthoDB" id="9794348at2"/>
<proteinExistence type="predicted"/>
<dbReference type="EMBL" id="RXFM01000003">
    <property type="protein sequence ID" value="RST72183.1"/>
    <property type="molecule type" value="Genomic_DNA"/>
</dbReference>
<keyword evidence="2" id="KW-1185">Reference proteome</keyword>
<dbReference type="InterPro" id="IPR036249">
    <property type="entry name" value="Thioredoxin-like_sf"/>
</dbReference>
<reference evidence="2" key="1">
    <citation type="submission" date="2018-11" db="EMBL/GenBank/DDBJ databases">
        <title>Phylogenetic, genomic, and biogeographic characterization of a novel and ubiquitous marine invertebrate-associated Rickettsiales parasite, Candidatus Marinoinvertebrata rohwerii, gen. nov., sp. nov.</title>
        <authorList>
            <person name="Klinges J.G."/>
            <person name="Rosales S.M."/>
            <person name="Mcminds R."/>
            <person name="Shaver E.C."/>
            <person name="Shantz A."/>
            <person name="Peters E.C."/>
            <person name="Burkepile D.E."/>
            <person name="Silliman B.R."/>
            <person name="Vega Thurber R.L."/>
        </authorList>
    </citation>
    <scope>NUCLEOTIDE SEQUENCE [LARGE SCALE GENOMIC DNA]</scope>
    <source>
        <strain evidence="2">a_cerv_44</strain>
    </source>
</reference>
<name>A0A3R9YD86_9RICK</name>
<dbReference type="Proteomes" id="UP000279470">
    <property type="component" value="Unassembled WGS sequence"/>
</dbReference>
<dbReference type="Gene3D" id="3.40.30.10">
    <property type="entry name" value="Glutaredoxin"/>
    <property type="match status" value="1"/>
</dbReference>
<dbReference type="AlphaFoldDB" id="A0A3R9YD86"/>
<evidence type="ECO:0000313" key="1">
    <source>
        <dbReference type="EMBL" id="RST72183.1"/>
    </source>
</evidence>